<evidence type="ECO:0000313" key="3">
    <source>
        <dbReference type="Proteomes" id="UP000078113"/>
    </source>
</evidence>
<gene>
    <name evidence="2" type="ORF">A4X09_0g7004</name>
</gene>
<dbReference type="EMBL" id="LWDG02000551">
    <property type="protein sequence ID" value="KAE8264283.1"/>
    <property type="molecule type" value="Genomic_DNA"/>
</dbReference>
<sequence length="292" mass="31631">MSSGKMASALASRPTGMVAATQPQPETAERQLDRLFRQQPARMASFAAKARSRKVSKLSVSDGMANFGTAISIFNELSDFTGVAGPFLKMGLGVVQEIISIFEEVKENGEACAKFIETALGIYQLFAADAKREGLAIQPGSAAAVLIEPVISKLLKFGSEIYQYAQLSAWRRTLKRAFIKNLVEEHTADLDRSLSMFTARSSFTLVMRSDHALPHAFNPDPITTASVMTLVEEPGQINDAGSSQAPAQIQDAQSQLSSQDQLLGASMHQGLQNISTALKTEIRRKNSLEHPS</sequence>
<accession>A0A8X7N2X4</accession>
<dbReference type="AlphaFoldDB" id="A0A8X7N2X4"/>
<protein>
    <submittedName>
        <fullName evidence="2">Uncharacterized protein</fullName>
    </submittedName>
</protein>
<dbReference type="InterPro" id="IPR059179">
    <property type="entry name" value="MLKL-like_MCAfunc"/>
</dbReference>
<feature type="non-terminal residue" evidence="2">
    <location>
        <position position="1"/>
    </location>
</feature>
<evidence type="ECO:0000256" key="1">
    <source>
        <dbReference type="SAM" id="MobiDB-lite"/>
    </source>
</evidence>
<reference evidence="2" key="1">
    <citation type="submission" date="2016-04" db="EMBL/GenBank/DDBJ databases">
        <authorList>
            <person name="Nguyen H.D."/>
            <person name="Samba Siva P."/>
            <person name="Cullis J."/>
            <person name="Levesque C.A."/>
            <person name="Hambleton S."/>
        </authorList>
    </citation>
    <scope>NUCLEOTIDE SEQUENCE</scope>
    <source>
        <strain evidence="2">DAOMC 236422</strain>
    </source>
</reference>
<keyword evidence="3" id="KW-1185">Reference proteome</keyword>
<evidence type="ECO:0000313" key="2">
    <source>
        <dbReference type="EMBL" id="KAE8264283.1"/>
    </source>
</evidence>
<dbReference type="CDD" id="cd21037">
    <property type="entry name" value="MLKL_NTD"/>
    <property type="match status" value="1"/>
</dbReference>
<reference evidence="2" key="2">
    <citation type="journal article" date="2019" name="IMA Fungus">
        <title>Genome sequencing and comparison of five Tilletia species to identify candidate genes for the detection of regulated species infecting wheat.</title>
        <authorList>
            <person name="Nguyen H.D.T."/>
            <person name="Sultana T."/>
            <person name="Kesanakurti P."/>
            <person name="Hambleton S."/>
        </authorList>
    </citation>
    <scope>NUCLEOTIDE SEQUENCE</scope>
    <source>
        <strain evidence="2">DAOMC 236422</strain>
    </source>
</reference>
<proteinExistence type="predicted"/>
<name>A0A8X7N2X4_9BASI</name>
<organism evidence="2 3">
    <name type="scientific">Tilletia walkeri</name>
    <dbReference type="NCBI Taxonomy" id="117179"/>
    <lineage>
        <taxon>Eukaryota</taxon>
        <taxon>Fungi</taxon>
        <taxon>Dikarya</taxon>
        <taxon>Basidiomycota</taxon>
        <taxon>Ustilaginomycotina</taxon>
        <taxon>Exobasidiomycetes</taxon>
        <taxon>Tilletiales</taxon>
        <taxon>Tilletiaceae</taxon>
        <taxon>Tilletia</taxon>
    </lineage>
</organism>
<comment type="caution">
    <text evidence="2">The sequence shown here is derived from an EMBL/GenBank/DDBJ whole genome shotgun (WGS) entry which is preliminary data.</text>
</comment>
<feature type="region of interest" description="Disordered" evidence="1">
    <location>
        <begin position="1"/>
        <end position="26"/>
    </location>
</feature>
<dbReference type="Proteomes" id="UP000078113">
    <property type="component" value="Unassembled WGS sequence"/>
</dbReference>